<reference evidence="1 2" key="1">
    <citation type="submission" date="2015-04" db="EMBL/GenBank/DDBJ databases">
        <title>Lasius niger genome sequencing.</title>
        <authorList>
            <person name="Konorov E.A."/>
            <person name="Nikitin M.A."/>
            <person name="Kirill M.V."/>
            <person name="Chang P."/>
        </authorList>
    </citation>
    <scope>NUCLEOTIDE SEQUENCE [LARGE SCALE GENOMIC DNA]</scope>
    <source>
        <tissue evidence="1">Whole</tissue>
    </source>
</reference>
<gene>
    <name evidence="1" type="ORF">RF55_5958</name>
</gene>
<evidence type="ECO:0000313" key="1">
    <source>
        <dbReference type="EMBL" id="KMQ93907.1"/>
    </source>
</evidence>
<dbReference type="PaxDb" id="67767-A0A0J7KTY2"/>
<comment type="caution">
    <text evidence="1">The sequence shown here is derived from an EMBL/GenBank/DDBJ whole genome shotgun (WGS) entry which is preliminary data.</text>
</comment>
<dbReference type="Proteomes" id="UP000036403">
    <property type="component" value="Unassembled WGS sequence"/>
</dbReference>
<organism evidence="1 2">
    <name type="scientific">Lasius niger</name>
    <name type="common">Black garden ant</name>
    <dbReference type="NCBI Taxonomy" id="67767"/>
    <lineage>
        <taxon>Eukaryota</taxon>
        <taxon>Metazoa</taxon>
        <taxon>Ecdysozoa</taxon>
        <taxon>Arthropoda</taxon>
        <taxon>Hexapoda</taxon>
        <taxon>Insecta</taxon>
        <taxon>Pterygota</taxon>
        <taxon>Neoptera</taxon>
        <taxon>Endopterygota</taxon>
        <taxon>Hymenoptera</taxon>
        <taxon>Apocrita</taxon>
        <taxon>Aculeata</taxon>
        <taxon>Formicoidea</taxon>
        <taxon>Formicidae</taxon>
        <taxon>Formicinae</taxon>
        <taxon>Lasius</taxon>
        <taxon>Lasius</taxon>
    </lineage>
</organism>
<proteinExistence type="predicted"/>
<accession>A0A0J7KTY2</accession>
<protein>
    <submittedName>
        <fullName evidence="1">5-nucleotidase</fullName>
    </submittedName>
</protein>
<name>A0A0J7KTY2_LASNI</name>
<keyword evidence="2" id="KW-1185">Reference proteome</keyword>
<sequence length="134" mass="15093">MTLVSGPVLLVTACNHEITRYPADLSNDIQNRILFDFVGVNYNVNAKSQFSASFKQGMGFIKKDIEGIMAKEEFINFFVKKLNYSEKKAIATFDKIKDTLGLNILADDYLNTINSGQSFDSKVYASKLIFQTEN</sequence>
<evidence type="ECO:0000313" key="2">
    <source>
        <dbReference type="Proteomes" id="UP000036403"/>
    </source>
</evidence>
<dbReference type="AlphaFoldDB" id="A0A0J7KTY2"/>
<dbReference type="EMBL" id="LBMM01003138">
    <property type="protein sequence ID" value="KMQ93907.1"/>
    <property type="molecule type" value="Genomic_DNA"/>
</dbReference>